<reference evidence="3" key="1">
    <citation type="journal article" date="2012" name="Nature">
        <title>The oyster genome reveals stress adaptation and complexity of shell formation.</title>
        <authorList>
            <person name="Zhang G."/>
            <person name="Fang X."/>
            <person name="Guo X."/>
            <person name="Li L."/>
            <person name="Luo R."/>
            <person name="Xu F."/>
            <person name="Yang P."/>
            <person name="Zhang L."/>
            <person name="Wang X."/>
            <person name="Qi H."/>
            <person name="Xiong Z."/>
            <person name="Que H."/>
            <person name="Xie Y."/>
            <person name="Holland P.W."/>
            <person name="Paps J."/>
            <person name="Zhu Y."/>
            <person name="Wu F."/>
            <person name="Chen Y."/>
            <person name="Wang J."/>
            <person name="Peng C."/>
            <person name="Meng J."/>
            <person name="Yang L."/>
            <person name="Liu J."/>
            <person name="Wen B."/>
            <person name="Zhang N."/>
            <person name="Huang Z."/>
            <person name="Zhu Q."/>
            <person name="Feng Y."/>
            <person name="Mount A."/>
            <person name="Hedgecock D."/>
            <person name="Xu Z."/>
            <person name="Liu Y."/>
            <person name="Domazet-Loso T."/>
            <person name="Du Y."/>
            <person name="Sun X."/>
            <person name="Zhang S."/>
            <person name="Liu B."/>
            <person name="Cheng P."/>
            <person name="Jiang X."/>
            <person name="Li J."/>
            <person name="Fan D."/>
            <person name="Wang W."/>
            <person name="Fu W."/>
            <person name="Wang T."/>
            <person name="Wang B."/>
            <person name="Zhang J."/>
            <person name="Peng Z."/>
            <person name="Li Y."/>
            <person name="Li N."/>
            <person name="Wang J."/>
            <person name="Chen M."/>
            <person name="He Y."/>
            <person name="Tan F."/>
            <person name="Song X."/>
            <person name="Zheng Q."/>
            <person name="Huang R."/>
            <person name="Yang H."/>
            <person name="Du X."/>
            <person name="Chen L."/>
            <person name="Yang M."/>
            <person name="Gaffney P.M."/>
            <person name="Wang S."/>
            <person name="Luo L."/>
            <person name="She Z."/>
            <person name="Ming Y."/>
            <person name="Huang W."/>
            <person name="Zhang S."/>
            <person name="Huang B."/>
            <person name="Zhang Y."/>
            <person name="Qu T."/>
            <person name="Ni P."/>
            <person name="Miao G."/>
            <person name="Wang J."/>
            <person name="Wang Q."/>
            <person name="Steinberg C.E."/>
            <person name="Wang H."/>
            <person name="Li N."/>
            <person name="Qian L."/>
            <person name="Zhang G."/>
            <person name="Li Y."/>
            <person name="Yang H."/>
            <person name="Liu X."/>
            <person name="Wang J."/>
            <person name="Yin Y."/>
            <person name="Wang J."/>
        </authorList>
    </citation>
    <scope>NUCLEOTIDE SEQUENCE [LARGE SCALE GENOMIC DNA]</scope>
    <source>
        <strain evidence="3">05x7-T-G4-1.051#20</strain>
    </source>
</reference>
<dbReference type="InterPro" id="IPR028002">
    <property type="entry name" value="Myb_DNA-bind_5"/>
</dbReference>
<dbReference type="GO" id="GO:0005634">
    <property type="term" value="C:nucleus"/>
    <property type="evidence" value="ECO:0007669"/>
    <property type="project" value="TreeGrafter"/>
</dbReference>
<dbReference type="Pfam" id="PF13873">
    <property type="entry name" value="Myb_DNA-bind_5"/>
    <property type="match status" value="1"/>
</dbReference>
<name>K1PSF6_MAGGI</name>
<organism evidence="3">
    <name type="scientific">Magallana gigas</name>
    <name type="common">Pacific oyster</name>
    <name type="synonym">Crassostrea gigas</name>
    <dbReference type="NCBI Taxonomy" id="29159"/>
    <lineage>
        <taxon>Eukaryota</taxon>
        <taxon>Metazoa</taxon>
        <taxon>Spiralia</taxon>
        <taxon>Lophotrochozoa</taxon>
        <taxon>Mollusca</taxon>
        <taxon>Bivalvia</taxon>
        <taxon>Autobranchia</taxon>
        <taxon>Pteriomorphia</taxon>
        <taxon>Ostreida</taxon>
        <taxon>Ostreoidea</taxon>
        <taxon>Ostreidae</taxon>
        <taxon>Magallana</taxon>
    </lineage>
</organism>
<sequence>MDRDSDATEIEDESLHLYFSGEDSASLLSGTPKRDIQMMSEEVLITCFLMDLHDKKRKRKFCMTCNEEFSNRINAVAMVNRTTEEMKKKWADMQSLTKKKEAERRRSMKQTGGGPAPNFMFKNWENLVLQSLSGVAIEGISGGVDTTECKSRPSPVVPAGIIIHEVPASENSELSESASTPCARMTSINNSTYKDMNFESESSLKVKKGQENRQGCKGKLLSMEEEKISKLETYRSRKIKILEEMLELQRRSTIAVESISNSMHQSGNSQPFHTHKNTWMWAGMACDLKVCGCMKSLTSSISCRITRLGNLYRPMSSLSVNIRSTVKAVNKLRSDKKYGKCAL</sequence>
<protein>
    <recommendedName>
        <fullName evidence="2">Myb/SANT-like DNA-binding domain-containing protein</fullName>
    </recommendedName>
</protein>
<proteinExistence type="predicted"/>
<dbReference type="PANTHER" id="PTHR23098">
    <property type="entry name" value="AGAP001331-PA-RELATED"/>
    <property type="match status" value="1"/>
</dbReference>
<dbReference type="InParanoid" id="K1PSF6"/>
<evidence type="ECO:0000313" key="3">
    <source>
        <dbReference type="EMBL" id="EKC21809.1"/>
    </source>
</evidence>
<dbReference type="AlphaFoldDB" id="K1PSF6"/>
<feature type="region of interest" description="Disordered" evidence="1">
    <location>
        <begin position="89"/>
        <end position="116"/>
    </location>
</feature>
<dbReference type="PANTHER" id="PTHR23098:SF16">
    <property type="entry name" value="REGULATORY PROTEIN ZESTE"/>
    <property type="match status" value="1"/>
</dbReference>
<evidence type="ECO:0000256" key="1">
    <source>
        <dbReference type="SAM" id="MobiDB-lite"/>
    </source>
</evidence>
<accession>K1PSF6</accession>
<dbReference type="EMBL" id="JH817838">
    <property type="protein sequence ID" value="EKC21809.1"/>
    <property type="molecule type" value="Genomic_DNA"/>
</dbReference>
<dbReference type="HOGENOM" id="CLU_809523_0_0_1"/>
<feature type="domain" description="Myb/SANT-like DNA-binding" evidence="2">
    <location>
        <begin position="68"/>
        <end position="101"/>
    </location>
</feature>
<evidence type="ECO:0000259" key="2">
    <source>
        <dbReference type="Pfam" id="PF13873"/>
    </source>
</evidence>
<gene>
    <name evidence="3" type="ORF">CGI_10003275</name>
</gene>